<evidence type="ECO:0000256" key="4">
    <source>
        <dbReference type="RuleBase" id="RU000454"/>
    </source>
</evidence>
<organism evidence="8 9">
    <name type="scientific">Microbotryum saponariae</name>
    <dbReference type="NCBI Taxonomy" id="289078"/>
    <lineage>
        <taxon>Eukaryota</taxon>
        <taxon>Fungi</taxon>
        <taxon>Dikarya</taxon>
        <taxon>Basidiomycota</taxon>
        <taxon>Pucciniomycotina</taxon>
        <taxon>Microbotryomycetes</taxon>
        <taxon>Microbotryales</taxon>
        <taxon>Microbotryaceae</taxon>
        <taxon>Microbotryum</taxon>
    </lineage>
</organism>
<name>A0A2X0KI57_9BASI</name>
<evidence type="ECO:0000256" key="1">
    <source>
        <dbReference type="ARBA" id="ARBA00007447"/>
    </source>
</evidence>
<dbReference type="InterPro" id="IPR034164">
    <property type="entry name" value="Pepsin-like_dom"/>
</dbReference>
<dbReference type="GO" id="GO:0006508">
    <property type="term" value="P:proteolysis"/>
    <property type="evidence" value="ECO:0007669"/>
    <property type="project" value="UniProtKB-KW"/>
</dbReference>
<dbReference type="InterPro" id="IPR021109">
    <property type="entry name" value="Peptidase_aspartic_dom_sf"/>
</dbReference>
<dbReference type="PANTHER" id="PTHR47966">
    <property type="entry name" value="BETA-SITE APP-CLEAVING ENZYME, ISOFORM A-RELATED"/>
    <property type="match status" value="1"/>
</dbReference>
<dbReference type="CDD" id="cd05471">
    <property type="entry name" value="pepsin_like"/>
    <property type="match status" value="1"/>
</dbReference>
<keyword evidence="6" id="KW-0732">Signal</keyword>
<dbReference type="PRINTS" id="PR00792">
    <property type="entry name" value="PEPSIN"/>
</dbReference>
<feature type="signal peptide" evidence="6">
    <location>
        <begin position="1"/>
        <end position="16"/>
    </location>
</feature>
<keyword evidence="2 4" id="KW-0064">Aspartyl protease</keyword>
<comment type="similarity">
    <text evidence="1 4">Belongs to the peptidase A1 family.</text>
</comment>
<feature type="region of interest" description="Disordered" evidence="5">
    <location>
        <begin position="54"/>
        <end position="86"/>
    </location>
</feature>
<accession>A0A2X0KI57</accession>
<sequence length="717" mass="74008">MVRALALLLLAVSIQATPLASLTAAQATALEQPSLPASAAAAAADLHLVDLATPSAQTTNETSTNETSTNETSTNETSTNETPGTRIRIPLRKRGSAELTKEDGSISWDRLQSHLAKTHAKFKRGTSAYLENQGEALLPASDRALYGGYGVVSGAMMGQKRAWMEEGNTMEWDESPGQIEEPHAEHLQVKSRGVRTVSGGRDPTKQRRGGDTLFSVERFKGIRGAGRLFGRGLNPPRKSPVESVIEASSDLRVNAAKPTQQSREDAVASRAAARAAAESARRNGGGNKATTAGGQKATTVKTTAATTPKAGARATTTSTGAKAAATKGGGSSSSAGGVSLTNYNDGSGFRHAVWTGTISIGTPAKTFNIDFGECSRAECYLGDLPTLSGPLLSLSLVDTGSADLWVPSSGCSSAVCAPHTKYDPSKSSTSKADPSKKLSITYGDGSSTTGLVYRDTVTLAGLTATGQGFGVATGMSSDWASDPMDGLMGMAYASISQTKTTPFFQTLVAEKQVAAPQFSFRLGASGDSELFLGGMNSNDYVAGSTQWTSVVSQGYWTVSANANVNGKAALKGINAIIDTGTSVIVVSGECGYISPQSHTFLAYTVLLFQAPTADAATYWAAVADSAPYGGGGGYYTYPCKASLTASFTFAGGSQKWAVLSDALNLGKVAAGSDRCVGAIVGADVGISGWVLGGSFLQGVYVTFDLGSNRVGFSTLKN</sequence>
<gene>
    <name evidence="8" type="ORF">BZ3500_MVSOF-1268-A1-R1_CHR5-2G07798</name>
</gene>
<feature type="region of interest" description="Disordered" evidence="5">
    <location>
        <begin position="190"/>
        <end position="212"/>
    </location>
</feature>
<dbReference type="FunFam" id="2.40.70.10:FF:000008">
    <property type="entry name" value="Cathepsin D"/>
    <property type="match status" value="1"/>
</dbReference>
<keyword evidence="4" id="KW-0378">Hydrolase</keyword>
<reference evidence="9" key="1">
    <citation type="submission" date="2016-10" db="EMBL/GenBank/DDBJ databases">
        <authorList>
            <person name="Jeantristanb JTB J.-T."/>
            <person name="Ricardo R."/>
        </authorList>
    </citation>
    <scope>NUCLEOTIDE SEQUENCE [LARGE SCALE GENOMIC DNA]</scope>
</reference>
<dbReference type="Pfam" id="PF00026">
    <property type="entry name" value="Asp"/>
    <property type="match status" value="1"/>
</dbReference>
<feature type="compositionally biased region" description="Low complexity" evidence="5">
    <location>
        <begin position="288"/>
        <end position="336"/>
    </location>
</feature>
<dbReference type="SUPFAM" id="SSF50630">
    <property type="entry name" value="Acid proteases"/>
    <property type="match status" value="1"/>
</dbReference>
<dbReference type="InterPro" id="IPR001461">
    <property type="entry name" value="Aspartic_peptidase_A1"/>
</dbReference>
<evidence type="ECO:0000313" key="9">
    <source>
        <dbReference type="Proteomes" id="UP000249723"/>
    </source>
</evidence>
<dbReference type="EMBL" id="FMWP01000018">
    <property type="protein sequence ID" value="SCZ92347.1"/>
    <property type="molecule type" value="Genomic_DNA"/>
</dbReference>
<feature type="compositionally biased region" description="Low complexity" evidence="5">
    <location>
        <begin position="268"/>
        <end position="278"/>
    </location>
</feature>
<feature type="compositionally biased region" description="Low complexity" evidence="5">
    <location>
        <begin position="54"/>
        <end position="82"/>
    </location>
</feature>
<dbReference type="InterPro" id="IPR001969">
    <property type="entry name" value="Aspartic_peptidase_AS"/>
</dbReference>
<proteinExistence type="inferred from homology"/>
<dbReference type="PROSITE" id="PS51767">
    <property type="entry name" value="PEPTIDASE_A1"/>
    <property type="match status" value="1"/>
</dbReference>
<evidence type="ECO:0000259" key="7">
    <source>
        <dbReference type="PROSITE" id="PS51767"/>
    </source>
</evidence>
<evidence type="ECO:0000256" key="2">
    <source>
        <dbReference type="ARBA" id="ARBA00022750"/>
    </source>
</evidence>
<dbReference type="PROSITE" id="PS00141">
    <property type="entry name" value="ASP_PROTEASE"/>
    <property type="match status" value="1"/>
</dbReference>
<dbReference type="STRING" id="289078.A0A2X0KI57"/>
<evidence type="ECO:0000256" key="5">
    <source>
        <dbReference type="SAM" id="MobiDB-lite"/>
    </source>
</evidence>
<dbReference type="GO" id="GO:0004190">
    <property type="term" value="F:aspartic-type endopeptidase activity"/>
    <property type="evidence" value="ECO:0007669"/>
    <property type="project" value="UniProtKB-KW"/>
</dbReference>
<dbReference type="Proteomes" id="UP000249723">
    <property type="component" value="Unassembled WGS sequence"/>
</dbReference>
<dbReference type="InterPro" id="IPR033121">
    <property type="entry name" value="PEPTIDASE_A1"/>
</dbReference>
<keyword evidence="4" id="KW-0645">Protease</keyword>
<feature type="region of interest" description="Disordered" evidence="5">
    <location>
        <begin position="252"/>
        <end position="336"/>
    </location>
</feature>
<evidence type="ECO:0000313" key="8">
    <source>
        <dbReference type="EMBL" id="SCZ92347.1"/>
    </source>
</evidence>
<dbReference type="OrthoDB" id="15189at2759"/>
<dbReference type="Gene3D" id="2.40.70.10">
    <property type="entry name" value="Acid Proteases"/>
    <property type="match status" value="2"/>
</dbReference>
<protein>
    <submittedName>
        <fullName evidence="8">BZ3500_MvSof-1268-A1-R1_Chr5-2g07798 protein</fullName>
    </submittedName>
</protein>
<feature type="domain" description="Peptidase A1" evidence="7">
    <location>
        <begin position="380"/>
        <end position="713"/>
    </location>
</feature>
<feature type="disulfide bond" evidence="3">
    <location>
        <begin position="411"/>
        <end position="416"/>
    </location>
</feature>
<evidence type="ECO:0000256" key="3">
    <source>
        <dbReference type="PIRSR" id="PIRSR601461-2"/>
    </source>
</evidence>
<keyword evidence="9" id="KW-1185">Reference proteome</keyword>
<keyword evidence="3" id="KW-1015">Disulfide bond</keyword>
<evidence type="ECO:0000256" key="6">
    <source>
        <dbReference type="SAM" id="SignalP"/>
    </source>
</evidence>
<feature type="chain" id="PRO_5030060020" evidence="6">
    <location>
        <begin position="17"/>
        <end position="717"/>
    </location>
</feature>
<dbReference type="AlphaFoldDB" id="A0A2X0KI57"/>
<dbReference type="PANTHER" id="PTHR47966:SF51">
    <property type="entry name" value="BETA-SITE APP-CLEAVING ENZYME, ISOFORM A-RELATED"/>
    <property type="match status" value="1"/>
</dbReference>